<dbReference type="Pfam" id="PF00550">
    <property type="entry name" value="PP-binding"/>
    <property type="match status" value="1"/>
</dbReference>
<evidence type="ECO:0000259" key="1">
    <source>
        <dbReference type="PROSITE" id="PS50075"/>
    </source>
</evidence>
<dbReference type="PROSITE" id="PS50075">
    <property type="entry name" value="CARRIER"/>
    <property type="match status" value="1"/>
</dbReference>
<dbReference type="EMBL" id="CP056117">
    <property type="protein sequence ID" value="QKZ98831.1"/>
    <property type="molecule type" value="Genomic_DNA"/>
</dbReference>
<dbReference type="Gene3D" id="1.10.1200.10">
    <property type="entry name" value="ACP-like"/>
    <property type="match status" value="1"/>
</dbReference>
<feature type="domain" description="Carrier" evidence="1">
    <location>
        <begin position="8"/>
        <end position="82"/>
    </location>
</feature>
<evidence type="ECO:0000313" key="3">
    <source>
        <dbReference type="Proteomes" id="UP000509421"/>
    </source>
</evidence>
<gene>
    <name evidence="2" type="ORF">HWQ14_14690</name>
</gene>
<dbReference type="AlphaFoldDB" id="A0A7H8UG11"/>
<reference evidence="2 3" key="1">
    <citation type="submission" date="2020-06" db="EMBL/GenBank/DDBJ databases">
        <title>Long-read sequencing of DSM26481-BlokeschLab.</title>
        <authorList>
            <person name="Blokesch M."/>
        </authorList>
    </citation>
    <scope>NUCLEOTIDE SEQUENCE [LARGE SCALE GENOMIC DNA]</scope>
    <source>
        <strain evidence="2 3">DSM 26481</strain>
    </source>
</reference>
<name>A0A7H8UG11_ENTCL</name>
<dbReference type="RefSeq" id="WP_126765224.1">
    <property type="nucleotide sequence ID" value="NZ_CP056117.1"/>
</dbReference>
<accession>A0A7H8UG11</accession>
<dbReference type="SUPFAM" id="SSF47336">
    <property type="entry name" value="ACP-like"/>
    <property type="match status" value="1"/>
</dbReference>
<dbReference type="InterPro" id="IPR009081">
    <property type="entry name" value="PP-bd_ACP"/>
</dbReference>
<evidence type="ECO:0000313" key="2">
    <source>
        <dbReference type="EMBL" id="QKZ98831.1"/>
    </source>
</evidence>
<sequence>MSNMVVDNHAESLVANLIYQVNGVLPKDISLHHSLVNDLLMDSIELIDLLMRLEEIGVAIHESEITSELTVGDIVTHVASIH</sequence>
<protein>
    <submittedName>
        <fullName evidence="2">Acyl carrier protein</fullName>
    </submittedName>
</protein>
<proteinExistence type="predicted"/>
<organism evidence="2 3">
    <name type="scientific">Enterobacter cloacae</name>
    <dbReference type="NCBI Taxonomy" id="550"/>
    <lineage>
        <taxon>Bacteria</taxon>
        <taxon>Pseudomonadati</taxon>
        <taxon>Pseudomonadota</taxon>
        <taxon>Gammaproteobacteria</taxon>
        <taxon>Enterobacterales</taxon>
        <taxon>Enterobacteriaceae</taxon>
        <taxon>Enterobacter</taxon>
        <taxon>Enterobacter cloacae complex</taxon>
    </lineage>
</organism>
<dbReference type="Proteomes" id="UP000509421">
    <property type="component" value="Chromosome"/>
</dbReference>
<dbReference type="InterPro" id="IPR036736">
    <property type="entry name" value="ACP-like_sf"/>
</dbReference>